<evidence type="ECO:0000256" key="2">
    <source>
        <dbReference type="ARBA" id="ARBA00006275"/>
    </source>
</evidence>
<dbReference type="RefSeq" id="WP_115498874.1">
    <property type="nucleotide sequence ID" value="NZ_JACRTI010000011.1"/>
</dbReference>
<evidence type="ECO:0000256" key="4">
    <source>
        <dbReference type="ARBA" id="ARBA00023136"/>
    </source>
</evidence>
<evidence type="ECO:0000256" key="3">
    <source>
        <dbReference type="ARBA" id="ARBA00022729"/>
    </source>
</evidence>
<protein>
    <submittedName>
        <fullName evidence="10">RagB/SusD family nutrient uptake outer membrane protein</fullName>
    </submittedName>
</protein>
<feature type="signal peptide" evidence="6">
    <location>
        <begin position="1"/>
        <end position="18"/>
    </location>
</feature>
<comment type="similarity">
    <text evidence="2">Belongs to the SusD family.</text>
</comment>
<evidence type="ECO:0000259" key="7">
    <source>
        <dbReference type="Pfam" id="PF07980"/>
    </source>
</evidence>
<reference evidence="10 11" key="1">
    <citation type="submission" date="2018-07" db="EMBL/GenBank/DDBJ databases">
        <title>Parabacteroides acidifaciens nov. sp., isolated from human feces.</title>
        <authorList>
            <person name="Wang Y.J."/>
        </authorList>
    </citation>
    <scope>NUCLEOTIDE SEQUENCE [LARGE SCALE GENOMIC DNA]</scope>
    <source>
        <strain evidence="10 11">426-9</strain>
    </source>
</reference>
<comment type="subcellular location">
    <subcellularLocation>
        <location evidence="1">Cell outer membrane</location>
    </subcellularLocation>
</comment>
<dbReference type="Proteomes" id="UP000629596">
    <property type="component" value="Unassembled WGS sequence"/>
</dbReference>
<keyword evidence="4" id="KW-0472">Membrane</keyword>
<feature type="domain" description="RagB/SusD" evidence="7">
    <location>
        <begin position="349"/>
        <end position="519"/>
    </location>
</feature>
<dbReference type="Gene3D" id="1.25.40.390">
    <property type="match status" value="1"/>
</dbReference>
<dbReference type="SUPFAM" id="SSF48452">
    <property type="entry name" value="TPR-like"/>
    <property type="match status" value="1"/>
</dbReference>
<feature type="chain" id="PRO_5017782095" evidence="6">
    <location>
        <begin position="19"/>
        <end position="522"/>
    </location>
</feature>
<dbReference type="Proteomes" id="UP000256321">
    <property type="component" value="Unassembled WGS sequence"/>
</dbReference>
<name>A0A3D8HG52_9BACT</name>
<dbReference type="CDD" id="cd08977">
    <property type="entry name" value="SusD"/>
    <property type="match status" value="1"/>
</dbReference>
<feature type="domain" description="SusD-like N-terminal" evidence="8">
    <location>
        <begin position="20"/>
        <end position="231"/>
    </location>
</feature>
<dbReference type="InterPro" id="IPR011990">
    <property type="entry name" value="TPR-like_helical_dom_sf"/>
</dbReference>
<evidence type="ECO:0000313" key="10">
    <source>
        <dbReference type="EMBL" id="RDU49881.1"/>
    </source>
</evidence>
<evidence type="ECO:0000256" key="5">
    <source>
        <dbReference type="ARBA" id="ARBA00023237"/>
    </source>
</evidence>
<dbReference type="Pfam" id="PF07980">
    <property type="entry name" value="SusD_RagB"/>
    <property type="match status" value="1"/>
</dbReference>
<dbReference type="EMBL" id="QREV01000011">
    <property type="protein sequence ID" value="RDU49881.1"/>
    <property type="molecule type" value="Genomic_DNA"/>
</dbReference>
<dbReference type="Pfam" id="PF14322">
    <property type="entry name" value="SusD-like_3"/>
    <property type="match status" value="1"/>
</dbReference>
<evidence type="ECO:0000313" key="11">
    <source>
        <dbReference type="Proteomes" id="UP000256321"/>
    </source>
</evidence>
<reference evidence="9 12" key="2">
    <citation type="submission" date="2020-08" db="EMBL/GenBank/DDBJ databases">
        <title>Genome public.</title>
        <authorList>
            <person name="Liu C."/>
            <person name="Sun Q."/>
        </authorList>
    </citation>
    <scope>NUCLEOTIDE SEQUENCE [LARGE SCALE GENOMIC DNA]</scope>
    <source>
        <strain evidence="9 12">426_9</strain>
    </source>
</reference>
<gene>
    <name evidence="10" type="ORF">DWU89_06720</name>
    <name evidence="9" type="ORF">H8784_06565</name>
</gene>
<comment type="caution">
    <text evidence="10">The sequence shown here is derived from an EMBL/GenBank/DDBJ whole genome shotgun (WGS) entry which is preliminary data.</text>
</comment>
<dbReference type="InterPro" id="IPR012944">
    <property type="entry name" value="SusD_RagB_dom"/>
</dbReference>
<evidence type="ECO:0000256" key="6">
    <source>
        <dbReference type="SAM" id="SignalP"/>
    </source>
</evidence>
<accession>A0A3D8HG52</accession>
<evidence type="ECO:0000313" key="12">
    <source>
        <dbReference type="Proteomes" id="UP000629596"/>
    </source>
</evidence>
<evidence type="ECO:0000313" key="9">
    <source>
        <dbReference type="EMBL" id="MBC8601384.1"/>
    </source>
</evidence>
<sequence length="522" mass="59020">MKKIYLLFVLSLLCISCSDDFITKNPPSDLNSEGFYKTESDMNQAVLSAYANLRSLYNQTYVRLGEIRSDNTTYSWLSGNPANEKGVDEFASPLLPENNFLASCWNDSYKTILRCNIVIGRIGNIEFKDEKLKTQYIAETRFLRALLYFYLNRTFGGYGLNGELLGAIKVDKEITQVEAYELGRAPLQEMYDLIIEDLKYAEGNLPEAYGSTDIGRVTKGGATALLGKVYMTMAGYPLNKGDEYYKLAIEQFKSTINNPRYSLVATYKDLFEVSNKNTSESLFEVQYKKGTQGGATGSPWNNNFAPRFSDKEVVLVGDKGGENSPTQDMSNAYEVGDPRKYVSMRDGWTNAKTGSWENEKYVCKYYDVSSSGSDNDNNWIELRLGDIYLLYAEALVRTNGDKQTAINYVNKIRERARNTPGDPDITPAADLLRDYAPGDFPTANDLLLAIEKERRVELAFENHRWFDLVRTGRAKDVMTAEQKFDGYPEFTWSDDALAYPIPMTVMQSNPGKIIQNKGYTQL</sequence>
<dbReference type="AlphaFoldDB" id="A0A3D8HG52"/>
<evidence type="ECO:0000256" key="1">
    <source>
        <dbReference type="ARBA" id="ARBA00004442"/>
    </source>
</evidence>
<proteinExistence type="inferred from homology"/>
<organism evidence="10 11">
    <name type="scientific">Parabacteroides acidifaciens</name>
    <dbReference type="NCBI Taxonomy" id="2290935"/>
    <lineage>
        <taxon>Bacteria</taxon>
        <taxon>Pseudomonadati</taxon>
        <taxon>Bacteroidota</taxon>
        <taxon>Bacteroidia</taxon>
        <taxon>Bacteroidales</taxon>
        <taxon>Tannerellaceae</taxon>
        <taxon>Parabacteroides</taxon>
    </lineage>
</organism>
<keyword evidence="5" id="KW-0998">Cell outer membrane</keyword>
<dbReference type="GO" id="GO:0009279">
    <property type="term" value="C:cell outer membrane"/>
    <property type="evidence" value="ECO:0007669"/>
    <property type="project" value="UniProtKB-SubCell"/>
</dbReference>
<dbReference type="EMBL" id="JACRTI010000011">
    <property type="protein sequence ID" value="MBC8601384.1"/>
    <property type="molecule type" value="Genomic_DNA"/>
</dbReference>
<evidence type="ECO:0000259" key="8">
    <source>
        <dbReference type="Pfam" id="PF14322"/>
    </source>
</evidence>
<keyword evidence="12" id="KW-1185">Reference proteome</keyword>
<keyword evidence="3 6" id="KW-0732">Signal</keyword>
<dbReference type="InterPro" id="IPR033985">
    <property type="entry name" value="SusD-like_N"/>
</dbReference>